<dbReference type="Gene3D" id="2.40.170.20">
    <property type="entry name" value="TonB-dependent receptor, beta-barrel domain"/>
    <property type="match status" value="1"/>
</dbReference>
<dbReference type="InterPro" id="IPR037066">
    <property type="entry name" value="Plug_dom_sf"/>
</dbReference>
<dbReference type="RefSeq" id="WP_083570851.1">
    <property type="nucleotide sequence ID" value="NZ_FQUM01000012.1"/>
</dbReference>
<dbReference type="Gene3D" id="2.60.40.1120">
    <property type="entry name" value="Carboxypeptidase-like, regulatory domain"/>
    <property type="match status" value="1"/>
</dbReference>
<evidence type="ECO:0000256" key="4">
    <source>
        <dbReference type="ARBA" id="ARBA00022692"/>
    </source>
</evidence>
<evidence type="ECO:0000256" key="3">
    <source>
        <dbReference type="ARBA" id="ARBA00022452"/>
    </source>
</evidence>
<evidence type="ECO:0000256" key="5">
    <source>
        <dbReference type="ARBA" id="ARBA00023136"/>
    </source>
</evidence>
<keyword evidence="2 7" id="KW-0813">Transport</keyword>
<name>A0A1M5FGX9_9BACT</name>
<accession>A0A1M5FGX9</accession>
<evidence type="ECO:0000313" key="9">
    <source>
        <dbReference type="EMBL" id="SHF90744.1"/>
    </source>
</evidence>
<dbReference type="Pfam" id="PF07660">
    <property type="entry name" value="STN"/>
    <property type="match status" value="1"/>
</dbReference>
<dbReference type="InterPro" id="IPR036942">
    <property type="entry name" value="Beta-barrel_TonB_sf"/>
</dbReference>
<reference evidence="9 10" key="1">
    <citation type="submission" date="2016-11" db="EMBL/GenBank/DDBJ databases">
        <authorList>
            <person name="Jaros S."/>
            <person name="Januszkiewicz K."/>
            <person name="Wedrychowicz H."/>
        </authorList>
    </citation>
    <scope>NUCLEOTIDE SEQUENCE [LARGE SCALE GENOMIC DNA]</scope>
    <source>
        <strain evidence="9 10">DSM 26910</strain>
    </source>
</reference>
<dbReference type="InterPro" id="IPR023996">
    <property type="entry name" value="TonB-dep_OMP_SusC/RagA"/>
</dbReference>
<dbReference type="InterPro" id="IPR012910">
    <property type="entry name" value="Plug_dom"/>
</dbReference>
<organism evidence="9 10">
    <name type="scientific">Mariniphaga anaerophila</name>
    <dbReference type="NCBI Taxonomy" id="1484053"/>
    <lineage>
        <taxon>Bacteria</taxon>
        <taxon>Pseudomonadati</taxon>
        <taxon>Bacteroidota</taxon>
        <taxon>Bacteroidia</taxon>
        <taxon>Marinilabiliales</taxon>
        <taxon>Prolixibacteraceae</taxon>
        <taxon>Mariniphaga</taxon>
    </lineage>
</organism>
<protein>
    <submittedName>
        <fullName evidence="9">TonB-linked outer membrane protein, SusC/RagA family</fullName>
    </submittedName>
</protein>
<dbReference type="PROSITE" id="PS52016">
    <property type="entry name" value="TONB_DEPENDENT_REC_3"/>
    <property type="match status" value="1"/>
</dbReference>
<evidence type="ECO:0000256" key="6">
    <source>
        <dbReference type="ARBA" id="ARBA00023237"/>
    </source>
</evidence>
<dbReference type="FunFam" id="2.170.130.10:FF:000008">
    <property type="entry name" value="SusC/RagA family TonB-linked outer membrane protein"/>
    <property type="match status" value="1"/>
</dbReference>
<dbReference type="InterPro" id="IPR039426">
    <property type="entry name" value="TonB-dep_rcpt-like"/>
</dbReference>
<gene>
    <name evidence="9" type="ORF">SAMN05444274_11259</name>
</gene>
<comment type="similarity">
    <text evidence="7">Belongs to the TonB-dependent receptor family.</text>
</comment>
<dbReference type="EMBL" id="FQUM01000012">
    <property type="protein sequence ID" value="SHF90744.1"/>
    <property type="molecule type" value="Genomic_DNA"/>
</dbReference>
<evidence type="ECO:0000256" key="1">
    <source>
        <dbReference type="ARBA" id="ARBA00004571"/>
    </source>
</evidence>
<sequence length="1139" mass="125678">MKKKLQYFGDCNISKLRRLLRMMKLTVFLLLVSVFSVFAEKTYSQTKVLNVNLKNSTVKEVLRNIEEQSEFYFMYSEKLVDVNRKVSINFRNKKVEKILDELFADTNVSYKVRDRYILLTTPEAGGNNLTVQQQKNVSGKVTDSSGSPLPGVTVIIKGTTHGTVTNADGEYSVSNFPEDAVFVFSFVGMKTQEIPVAGKASINVVMVEETVGIEEVVAIGYGTLKKRDLTGAVSSINSKELSSNMLTTPDQALQGRVAGVQVNTSSHAPGGGISVQIRGTSSLSADGQPLYVVDGFPISNDFTSASSVDGAVAISQNPLNSIDPSNIESIEVLKDASSTAIYGARGANGVVLITTKKGKTGKAIVTFESSTSIDTPSNYLEFLSAEEWGVLVNEADDLNGTARTFTEGEISEMGKGTDWQREVLRTALTQNYKMSVSGGTSAIRYLLSGSYLDQQGIVVNSNLKRYSMNVNLDANITERFNIGTNIMFSNAMNDMVPTDSKGYGTQTNVISNVLFSWPYIPVKDEDGKYTFFKDYKKGIGSMDNPVYMTKEYDIQDNTSRLLGSIYGNYKIMDGLELRVRGGLDYRDWRYHSYYPLESAAAKSKAGIASITSERTTNFLNENILEYKKNIGEKHNVNVMAGFTNQTENDELVTATGYGFPSDYYKYNNMGIAKQQYTKSTKTRWILLSYISRINYVYNDKYMLTATGRWDGSSKFGKNSKWGFFPSVAVAWRLYEESFVKDLNVFSNLKLRAGYGSVGNERIGLYKSISTISTAKDYSSGYVFGGDLVGIAYPSRIPNPDLSWEKTKDLNFGLDMGFFENRINLSIDGYKKKTKDMLVEVSLARESGYGSVLKNIGSMQNTGVDISARTINWNSNSFSWITDMTFSLNRNKVIDLGGASEIYTGWLGGAKNGLNGSNAVRLTPGQPVGKFWGVIRDGIWLSQEDIDAAGTQKSATPGSARFRDYDKSGTFDGNDCTYVGDPNPDFTFGFNNSISYKEWSFILNTYGAVGQDVLNVLKVKKDGGTYYGAIRRNRWSPTNPEGTELAANSNYPGYVSTDNVEDASFLRIQLVSLGYKIPVKSNRLSDVMLSLSADNPVVFTKYSGYDPEVNSFGANNSVKGVDLFGYPASKSIRFGIKIIF</sequence>
<feature type="domain" description="Secretin/TonB short N-terminal" evidence="8">
    <location>
        <begin position="71"/>
        <end position="122"/>
    </location>
</feature>
<proteinExistence type="inferred from homology"/>
<dbReference type="OrthoDB" id="1108421at2"/>
<keyword evidence="3 7" id="KW-1134">Transmembrane beta strand</keyword>
<dbReference type="SMART" id="SM00965">
    <property type="entry name" value="STN"/>
    <property type="match status" value="1"/>
</dbReference>
<keyword evidence="6 7" id="KW-0998">Cell outer membrane</keyword>
<dbReference type="NCBIfam" id="TIGR04056">
    <property type="entry name" value="OMP_RagA_SusC"/>
    <property type="match status" value="1"/>
</dbReference>
<keyword evidence="10" id="KW-1185">Reference proteome</keyword>
<dbReference type="Gene3D" id="2.170.130.10">
    <property type="entry name" value="TonB-dependent receptor, plug domain"/>
    <property type="match status" value="1"/>
</dbReference>
<comment type="subcellular location">
    <subcellularLocation>
        <location evidence="1 7">Cell outer membrane</location>
        <topology evidence="1 7">Multi-pass membrane protein</topology>
    </subcellularLocation>
</comment>
<dbReference type="Proteomes" id="UP000184164">
    <property type="component" value="Unassembled WGS sequence"/>
</dbReference>
<dbReference type="InterPro" id="IPR023997">
    <property type="entry name" value="TonB-dep_OMP_SusC/RagA_CS"/>
</dbReference>
<dbReference type="GO" id="GO:0009279">
    <property type="term" value="C:cell outer membrane"/>
    <property type="evidence" value="ECO:0007669"/>
    <property type="project" value="UniProtKB-SubCell"/>
</dbReference>
<dbReference type="AlphaFoldDB" id="A0A1M5FGX9"/>
<evidence type="ECO:0000313" key="10">
    <source>
        <dbReference type="Proteomes" id="UP000184164"/>
    </source>
</evidence>
<dbReference type="InterPro" id="IPR008969">
    <property type="entry name" value="CarboxyPept-like_regulatory"/>
</dbReference>
<dbReference type="SUPFAM" id="SSF49464">
    <property type="entry name" value="Carboxypeptidase regulatory domain-like"/>
    <property type="match status" value="1"/>
</dbReference>
<dbReference type="InterPro" id="IPR011662">
    <property type="entry name" value="Secretin/TonB_short_N"/>
</dbReference>
<dbReference type="NCBIfam" id="TIGR04057">
    <property type="entry name" value="SusC_RagA_signa"/>
    <property type="match status" value="1"/>
</dbReference>
<dbReference type="Pfam" id="PF13715">
    <property type="entry name" value="CarbopepD_reg_2"/>
    <property type="match status" value="1"/>
</dbReference>
<evidence type="ECO:0000259" key="8">
    <source>
        <dbReference type="SMART" id="SM00965"/>
    </source>
</evidence>
<evidence type="ECO:0000256" key="2">
    <source>
        <dbReference type="ARBA" id="ARBA00022448"/>
    </source>
</evidence>
<evidence type="ECO:0000256" key="7">
    <source>
        <dbReference type="PROSITE-ProRule" id="PRU01360"/>
    </source>
</evidence>
<keyword evidence="4 7" id="KW-0812">Transmembrane</keyword>
<dbReference type="SUPFAM" id="SSF56935">
    <property type="entry name" value="Porins"/>
    <property type="match status" value="1"/>
</dbReference>
<keyword evidence="5 7" id="KW-0472">Membrane</keyword>
<dbReference type="Pfam" id="PF07715">
    <property type="entry name" value="Plug"/>
    <property type="match status" value="1"/>
</dbReference>
<dbReference type="STRING" id="1484053.SAMN05444274_11259"/>